<reference evidence="4 5" key="1">
    <citation type="journal article" date="2012" name="BMC Genomics">
        <title>Comparative genomics of the classical Bordetella subspecies: the evolution and exchange of virulence-associated diversity amongst closely related pathogens.</title>
        <authorList>
            <person name="Park J."/>
            <person name="Zhang Y."/>
            <person name="Buboltz A.M."/>
            <person name="Zhang X."/>
            <person name="Schuster S.C."/>
            <person name="Ahuja U."/>
            <person name="Liu M."/>
            <person name="Miller J.F."/>
            <person name="Sebaihia M."/>
            <person name="Bentley S.D."/>
            <person name="Parkhill J."/>
            <person name="Harvill E.T."/>
        </authorList>
    </citation>
    <scope>NUCLEOTIDE SEQUENCE [LARGE SCALE GENOMIC DNA]</scope>
    <source>
        <strain evidence="4 5">253</strain>
    </source>
</reference>
<dbReference type="OrthoDB" id="368476at2"/>
<dbReference type="AlphaFoldDB" id="A0A0C6P9A0"/>
<keyword evidence="1 2" id="KW-0732">Signal</keyword>
<feature type="domain" description="Solute-binding protein family 3/N-terminal" evidence="3">
    <location>
        <begin position="41"/>
        <end position="262"/>
    </location>
</feature>
<dbReference type="Gene3D" id="3.40.190.10">
    <property type="entry name" value="Periplasmic binding protein-like II"/>
    <property type="match status" value="2"/>
</dbReference>
<protein>
    <submittedName>
        <fullName evidence="4">Probable solute-binding periplasmic protein</fullName>
    </submittedName>
</protein>
<gene>
    <name evidence="4" type="ORF">BN112_2747</name>
</gene>
<dbReference type="EMBL" id="HE965806">
    <property type="protein sequence ID" value="CCJ54664.1"/>
    <property type="molecule type" value="Genomic_DNA"/>
</dbReference>
<name>A0A0C6P9A0_BORBO</name>
<evidence type="ECO:0000259" key="3">
    <source>
        <dbReference type="SMART" id="SM00062"/>
    </source>
</evidence>
<dbReference type="PANTHER" id="PTHR35936">
    <property type="entry name" value="MEMBRANE-BOUND LYTIC MUREIN TRANSGLYCOSYLASE F"/>
    <property type="match status" value="1"/>
</dbReference>
<evidence type="ECO:0000313" key="5">
    <source>
        <dbReference type="Proteomes" id="UP000007564"/>
    </source>
</evidence>
<sequence>MNAVIRKMPAMLKWLMAVPLALGLAHAHAETVLEKARAKNEIRIATSDSLKPWGYMDDTNKPIGFNLDVSREMGKRMGFGKVTFVTDSYKNFISGLNADRYDMVVAILTPTEERRKSADFSNPYMVVSKNIFVRDDNTSIHSLEDLAGKRLGVAAGTTDEAWARQHVKDAQIRVYDNFFLALQDLAIGRVDARITDRVTGMTAAKEGRFPVKIAGPDLSQDIGAIAYKKGQDDLAAIVNKVIQEMVDDGSLNEISRKWLAGIEMGEELKKLPKDAR</sequence>
<dbReference type="InterPro" id="IPR001638">
    <property type="entry name" value="Solute-binding_3/MltF_N"/>
</dbReference>
<dbReference type="Proteomes" id="UP000007564">
    <property type="component" value="Chromosome"/>
</dbReference>
<feature type="signal peptide" evidence="2">
    <location>
        <begin position="1"/>
        <end position="29"/>
    </location>
</feature>
<dbReference type="PANTHER" id="PTHR35936:SF19">
    <property type="entry name" value="AMINO-ACID-BINDING PROTEIN YXEM-RELATED"/>
    <property type="match status" value="1"/>
</dbReference>
<dbReference type="RefSeq" id="WP_015064560.1">
    <property type="nucleotide sequence ID" value="NC_019382.1"/>
</dbReference>
<dbReference type="CDD" id="cd13713">
    <property type="entry name" value="PBP2_Cystine_like_1"/>
    <property type="match status" value="1"/>
</dbReference>
<dbReference type="Pfam" id="PF00497">
    <property type="entry name" value="SBP_bac_3"/>
    <property type="match status" value="1"/>
</dbReference>
<accession>A0A0C6P9A0</accession>
<dbReference type="KEGG" id="bbh:BN112_2747"/>
<evidence type="ECO:0000313" key="4">
    <source>
        <dbReference type="EMBL" id="CCJ54664.1"/>
    </source>
</evidence>
<organism evidence="4 5">
    <name type="scientific">Bordetella bronchiseptica 253</name>
    <dbReference type="NCBI Taxonomy" id="568707"/>
    <lineage>
        <taxon>Bacteria</taxon>
        <taxon>Pseudomonadati</taxon>
        <taxon>Pseudomonadota</taxon>
        <taxon>Betaproteobacteria</taxon>
        <taxon>Burkholderiales</taxon>
        <taxon>Alcaligenaceae</taxon>
        <taxon>Bordetella</taxon>
    </lineage>
</organism>
<dbReference type="SUPFAM" id="SSF53850">
    <property type="entry name" value="Periplasmic binding protein-like II"/>
    <property type="match status" value="1"/>
</dbReference>
<evidence type="ECO:0000256" key="1">
    <source>
        <dbReference type="ARBA" id="ARBA00022729"/>
    </source>
</evidence>
<feature type="chain" id="PRO_5002200552" evidence="2">
    <location>
        <begin position="30"/>
        <end position="276"/>
    </location>
</feature>
<dbReference type="HOGENOM" id="CLU_019602_18_5_4"/>
<evidence type="ECO:0000256" key="2">
    <source>
        <dbReference type="SAM" id="SignalP"/>
    </source>
</evidence>
<dbReference type="SMART" id="SM00062">
    <property type="entry name" value="PBPb"/>
    <property type="match status" value="1"/>
</dbReference>
<proteinExistence type="predicted"/>